<reference evidence="2 3" key="1">
    <citation type="submission" date="2019-08" db="EMBL/GenBank/DDBJ databases">
        <title>In-depth cultivation of the pig gut microbiome towards novel bacterial diversity and tailored functional studies.</title>
        <authorList>
            <person name="Wylensek D."/>
            <person name="Hitch T.C.A."/>
            <person name="Clavel T."/>
        </authorList>
    </citation>
    <scope>NUCLEOTIDE SEQUENCE [LARGE SCALE GENOMIC DNA]</scope>
    <source>
        <strain evidence="3">WCA-380-WT-3B3</strain>
    </source>
</reference>
<protein>
    <submittedName>
        <fullName evidence="2">Phosphoadenosine phosphosulfate reductase family protein</fullName>
    </submittedName>
</protein>
<dbReference type="Proteomes" id="UP000430222">
    <property type="component" value="Unassembled WGS sequence"/>
</dbReference>
<accession>A0A6I2USJ5</accession>
<dbReference type="EMBL" id="VUNL01000003">
    <property type="protein sequence ID" value="MSV24207.1"/>
    <property type="molecule type" value="Genomic_DNA"/>
</dbReference>
<dbReference type="PANTHER" id="PTHR43196:SF2">
    <property type="entry name" value="PHOSPHOADENOSINE PHOSPHOSULFATE REDUCTASE"/>
    <property type="match status" value="1"/>
</dbReference>
<proteinExistence type="predicted"/>
<dbReference type="PANTHER" id="PTHR43196">
    <property type="entry name" value="SULFATE ADENYLYLTRANSFERASE SUBUNIT 2"/>
    <property type="match status" value="1"/>
</dbReference>
<name>A0A6I2USJ5_9FIRM</name>
<gene>
    <name evidence="2" type="ORF">FYJ78_03200</name>
</gene>
<dbReference type="AlphaFoldDB" id="A0A6I2USJ5"/>
<organism evidence="2 3">
    <name type="scientific">Selenomonas montiformis</name>
    <dbReference type="NCBI Taxonomy" id="2652285"/>
    <lineage>
        <taxon>Bacteria</taxon>
        <taxon>Bacillati</taxon>
        <taxon>Bacillota</taxon>
        <taxon>Negativicutes</taxon>
        <taxon>Selenomonadales</taxon>
        <taxon>Selenomonadaceae</taxon>
        <taxon>Selenomonas</taxon>
    </lineage>
</organism>
<dbReference type="InterPro" id="IPR002500">
    <property type="entry name" value="PAPS_reduct_dom"/>
</dbReference>
<comment type="caution">
    <text evidence="2">The sequence shown here is derived from an EMBL/GenBank/DDBJ whole genome shotgun (WGS) entry which is preliminary data.</text>
</comment>
<keyword evidence="3" id="KW-1185">Reference proteome</keyword>
<evidence type="ECO:0000313" key="2">
    <source>
        <dbReference type="EMBL" id="MSV24207.1"/>
    </source>
</evidence>
<dbReference type="SUPFAM" id="SSF52402">
    <property type="entry name" value="Adenine nucleotide alpha hydrolases-like"/>
    <property type="match status" value="1"/>
</dbReference>
<dbReference type="Pfam" id="PF01507">
    <property type="entry name" value="PAPS_reduct"/>
    <property type="match status" value="1"/>
</dbReference>
<dbReference type="GO" id="GO:0003824">
    <property type="term" value="F:catalytic activity"/>
    <property type="evidence" value="ECO:0007669"/>
    <property type="project" value="InterPro"/>
</dbReference>
<dbReference type="RefSeq" id="WP_154619982.1">
    <property type="nucleotide sequence ID" value="NZ_VUNL01000003.1"/>
</dbReference>
<dbReference type="Gene3D" id="3.40.50.620">
    <property type="entry name" value="HUPs"/>
    <property type="match status" value="1"/>
</dbReference>
<evidence type="ECO:0000313" key="3">
    <source>
        <dbReference type="Proteomes" id="UP000430222"/>
    </source>
</evidence>
<evidence type="ECO:0000259" key="1">
    <source>
        <dbReference type="Pfam" id="PF01507"/>
    </source>
</evidence>
<dbReference type="InterPro" id="IPR014729">
    <property type="entry name" value="Rossmann-like_a/b/a_fold"/>
</dbReference>
<sequence>MLKEMTLYGEIDKVKVAINRLKLHEPPEGYYVAFSGGKDSCVVLDLCKRAGVKYDVHYSVTTVDPPELVYFIRENYPEAWANRLRPEMSMWELIPKKRMPPTRLVRYCCQYFKEHGGEGRFVVTGVRHQESAKRAKRKLTETCTGHSGKRFIHPIIEWSESDVWEYIRTYHVPYCKLYDEGHKRIGCILCPYTSKAQKVADMKRWPKYVELYKKTFQRMIDKRKADGLPCDAWETGEDVFDWWINRKKKEDNSDEISLFGLRLKESDT</sequence>
<dbReference type="InterPro" id="IPR050128">
    <property type="entry name" value="Sulfate_adenylyltrnsfr_sub2"/>
</dbReference>
<feature type="domain" description="Phosphoadenosine phosphosulphate reductase" evidence="1">
    <location>
        <begin position="31"/>
        <end position="191"/>
    </location>
</feature>